<keyword evidence="3" id="KW-0963">Cytoplasm</keyword>
<evidence type="ECO:0000313" key="5">
    <source>
        <dbReference type="EMBL" id="CCH33598.1"/>
    </source>
</evidence>
<sequence length="252" mass="26065">MARRSATAVVLSHLEFDLLWEDLGVGDPPYPLEVDSHGGTAEERADLGVDVFHALASAGLAEDGGPAPELEDLFGHLTGSTLSVDALVFRPRPWRVLASVRGPRGVLAVLDDREVALEPITDAVAAMARVIGDGVPGPGEQVRLPRAVFSAAMRGYAESGHLGLERALAAGGVTGRATRAISTLAESGRVAAGQVACTGPGGRSEILSWTDTTAGRYAMATETSAGDPWVLVTPADGARLTRRLSELLAGVA</sequence>
<dbReference type="BioCyc" id="SESP1179773:BN6_RS30595-MONOMER"/>
<dbReference type="HOGENOM" id="CLU_088487_0_1_11"/>
<evidence type="ECO:0000256" key="4">
    <source>
        <dbReference type="ARBA" id="ARBA00023186"/>
    </source>
</evidence>
<comment type="similarity">
    <text evidence="2">Belongs to the EspG family.</text>
</comment>
<evidence type="ECO:0000256" key="2">
    <source>
        <dbReference type="ARBA" id="ARBA00006411"/>
    </source>
</evidence>
<accession>K0KAI1</accession>
<dbReference type="EMBL" id="HE804045">
    <property type="protein sequence ID" value="CCH33598.1"/>
    <property type="molecule type" value="Genomic_DNA"/>
</dbReference>
<name>K0KAI1_SACES</name>
<dbReference type="Pfam" id="PF14011">
    <property type="entry name" value="ESX-1_EspG"/>
    <property type="match status" value="1"/>
</dbReference>
<dbReference type="KEGG" id="sesp:BN6_63540"/>
<gene>
    <name evidence="5" type="ordered locus">BN6_63540</name>
</gene>
<evidence type="ECO:0000313" key="6">
    <source>
        <dbReference type="Proteomes" id="UP000006281"/>
    </source>
</evidence>
<protein>
    <recommendedName>
        <fullName evidence="7">ESX secretion-associated protein EspG</fullName>
    </recommendedName>
</protein>
<dbReference type="OrthoDB" id="5175124at2"/>
<organism evidence="5 6">
    <name type="scientific">Saccharothrix espanaensis (strain ATCC 51144 / DSM 44229 / JCM 9112 / NBRC 15066 / NRRL 15764)</name>
    <dbReference type="NCBI Taxonomy" id="1179773"/>
    <lineage>
        <taxon>Bacteria</taxon>
        <taxon>Bacillati</taxon>
        <taxon>Actinomycetota</taxon>
        <taxon>Actinomycetes</taxon>
        <taxon>Pseudonocardiales</taxon>
        <taxon>Pseudonocardiaceae</taxon>
        <taxon>Saccharothrix</taxon>
    </lineage>
</organism>
<dbReference type="PATRIC" id="fig|1179773.3.peg.6402"/>
<proteinExistence type="inferred from homology"/>
<dbReference type="AlphaFoldDB" id="K0KAI1"/>
<dbReference type="STRING" id="1179773.BN6_63540"/>
<evidence type="ECO:0008006" key="7">
    <source>
        <dbReference type="Google" id="ProtNLM"/>
    </source>
</evidence>
<dbReference type="eggNOG" id="ENOG5033WXD">
    <property type="taxonomic scope" value="Bacteria"/>
</dbReference>
<keyword evidence="6" id="KW-1185">Reference proteome</keyword>
<evidence type="ECO:0000256" key="1">
    <source>
        <dbReference type="ARBA" id="ARBA00004496"/>
    </source>
</evidence>
<evidence type="ECO:0000256" key="3">
    <source>
        <dbReference type="ARBA" id="ARBA00022490"/>
    </source>
</evidence>
<dbReference type="InterPro" id="IPR025734">
    <property type="entry name" value="EspG"/>
</dbReference>
<dbReference type="Proteomes" id="UP000006281">
    <property type="component" value="Chromosome"/>
</dbReference>
<comment type="subcellular location">
    <subcellularLocation>
        <location evidence="1">Cytoplasm</location>
    </subcellularLocation>
</comment>
<dbReference type="RefSeq" id="WP_015103709.1">
    <property type="nucleotide sequence ID" value="NC_019673.1"/>
</dbReference>
<keyword evidence="4" id="KW-0143">Chaperone</keyword>
<reference evidence="5 6" key="1">
    <citation type="journal article" date="2012" name="BMC Genomics">
        <title>Complete genome sequence of Saccharothrix espanaensis DSM 44229T and comparison to the other completely sequenced Pseudonocardiaceae.</title>
        <authorList>
            <person name="Strobel T."/>
            <person name="Al-Dilaimi A."/>
            <person name="Blom J."/>
            <person name="Gessner A."/>
            <person name="Kalinowski J."/>
            <person name="Luzhetska M."/>
            <person name="Puhler A."/>
            <person name="Szczepanowski R."/>
            <person name="Bechthold A."/>
            <person name="Ruckert C."/>
        </authorList>
    </citation>
    <scope>NUCLEOTIDE SEQUENCE [LARGE SCALE GENOMIC DNA]</scope>
    <source>
        <strain evidence="6">ATCC 51144 / DSM 44229 / JCM 9112 / NBRC 15066 / NRRL 15764</strain>
    </source>
</reference>